<sequence length="70" mass="7723">MEEPTARQSSDDPSMWFRGSDGEIDDRQESRLTGFRGTVMCGVMLRFRCSQVMEDLTGCQGSDGSSLPPS</sequence>
<dbReference type="EMBL" id="JACEIK010007465">
    <property type="protein sequence ID" value="MCE3050306.1"/>
    <property type="molecule type" value="Genomic_DNA"/>
</dbReference>
<dbReference type="Proteomes" id="UP000823775">
    <property type="component" value="Unassembled WGS sequence"/>
</dbReference>
<name>A0ABS8WK30_DATST</name>
<feature type="non-terminal residue" evidence="2">
    <location>
        <position position="70"/>
    </location>
</feature>
<evidence type="ECO:0000313" key="2">
    <source>
        <dbReference type="EMBL" id="MCE3050306.1"/>
    </source>
</evidence>
<reference evidence="2 3" key="1">
    <citation type="journal article" date="2021" name="BMC Genomics">
        <title>Datura genome reveals duplications of psychoactive alkaloid biosynthetic genes and high mutation rate following tissue culture.</title>
        <authorList>
            <person name="Rajewski A."/>
            <person name="Carter-House D."/>
            <person name="Stajich J."/>
            <person name="Litt A."/>
        </authorList>
    </citation>
    <scope>NUCLEOTIDE SEQUENCE [LARGE SCALE GENOMIC DNA]</scope>
    <source>
        <strain evidence="2">AR-01</strain>
    </source>
</reference>
<organism evidence="2 3">
    <name type="scientific">Datura stramonium</name>
    <name type="common">Jimsonweed</name>
    <name type="synonym">Common thornapple</name>
    <dbReference type="NCBI Taxonomy" id="4076"/>
    <lineage>
        <taxon>Eukaryota</taxon>
        <taxon>Viridiplantae</taxon>
        <taxon>Streptophyta</taxon>
        <taxon>Embryophyta</taxon>
        <taxon>Tracheophyta</taxon>
        <taxon>Spermatophyta</taxon>
        <taxon>Magnoliopsida</taxon>
        <taxon>eudicotyledons</taxon>
        <taxon>Gunneridae</taxon>
        <taxon>Pentapetalae</taxon>
        <taxon>asterids</taxon>
        <taxon>lamiids</taxon>
        <taxon>Solanales</taxon>
        <taxon>Solanaceae</taxon>
        <taxon>Solanoideae</taxon>
        <taxon>Datureae</taxon>
        <taxon>Datura</taxon>
    </lineage>
</organism>
<feature type="region of interest" description="Disordered" evidence="1">
    <location>
        <begin position="1"/>
        <end position="29"/>
    </location>
</feature>
<proteinExistence type="predicted"/>
<gene>
    <name evidence="2" type="ORF">HAX54_046865</name>
</gene>
<protein>
    <submittedName>
        <fullName evidence="2">Uncharacterized protein</fullName>
    </submittedName>
</protein>
<keyword evidence="3" id="KW-1185">Reference proteome</keyword>
<comment type="caution">
    <text evidence="2">The sequence shown here is derived from an EMBL/GenBank/DDBJ whole genome shotgun (WGS) entry which is preliminary data.</text>
</comment>
<evidence type="ECO:0000313" key="3">
    <source>
        <dbReference type="Proteomes" id="UP000823775"/>
    </source>
</evidence>
<accession>A0ABS8WK30</accession>
<feature type="compositionally biased region" description="Polar residues" evidence="1">
    <location>
        <begin position="1"/>
        <end position="12"/>
    </location>
</feature>
<evidence type="ECO:0000256" key="1">
    <source>
        <dbReference type="SAM" id="MobiDB-lite"/>
    </source>
</evidence>